<dbReference type="CDD" id="cd00131">
    <property type="entry name" value="PAX"/>
    <property type="match status" value="1"/>
</dbReference>
<dbReference type="GO" id="GO:0000978">
    <property type="term" value="F:RNA polymerase II cis-regulatory region sequence-specific DNA binding"/>
    <property type="evidence" value="ECO:0007669"/>
    <property type="project" value="TreeGrafter"/>
</dbReference>
<feature type="domain" description="Paired" evidence="9">
    <location>
        <begin position="51"/>
        <end position="177"/>
    </location>
</feature>
<keyword evidence="6" id="KW-0804">Transcription</keyword>
<keyword evidence="5" id="KW-0238">DNA-binding</keyword>
<dbReference type="Pfam" id="PF00292">
    <property type="entry name" value="PAX"/>
    <property type="match status" value="1"/>
</dbReference>
<evidence type="ECO:0000313" key="10">
    <source>
        <dbReference type="EMBL" id="AFD97529.1"/>
    </source>
</evidence>
<keyword evidence="3" id="KW-0563">Paired box</keyword>
<evidence type="ECO:0000256" key="7">
    <source>
        <dbReference type="ARBA" id="ARBA00023242"/>
    </source>
</evidence>
<dbReference type="InterPro" id="IPR009057">
    <property type="entry name" value="Homeodomain-like_sf"/>
</dbReference>
<dbReference type="InterPro" id="IPR036388">
    <property type="entry name" value="WH-like_DNA-bd_sf"/>
</dbReference>
<keyword evidence="7" id="KW-0539">Nucleus</keyword>
<organism evidence="10">
    <name type="scientific">Helobdella sp. MS-2000</name>
    <dbReference type="NCBI Taxonomy" id="399104"/>
    <lineage>
        <taxon>Eukaryota</taxon>
        <taxon>Metazoa</taxon>
        <taxon>Spiralia</taxon>
        <taxon>Lophotrochozoa</taxon>
        <taxon>Annelida</taxon>
        <taxon>Clitellata</taxon>
        <taxon>Hirudinea</taxon>
        <taxon>Rhynchobdellida</taxon>
        <taxon>Glossiphoniidae</taxon>
        <taxon>Helobdella</taxon>
    </lineage>
</organism>
<reference evidence="10" key="2">
    <citation type="submission" date="2012-03" db="EMBL/GenBank/DDBJ databases">
        <title>Zygotic transcription regulates the transition from spiral to bilateral cleavage in the D quadrant of the leech.</title>
        <authorList>
            <person name="Schmerer M.W."/>
            <person name="Null R.W."/>
            <person name="Shankland M."/>
        </authorList>
    </citation>
    <scope>NUCLEOTIDE SEQUENCE</scope>
</reference>
<feature type="region of interest" description="Disordered" evidence="8">
    <location>
        <begin position="177"/>
        <end position="408"/>
    </location>
</feature>
<dbReference type="FunFam" id="1.10.10.10:FF:000013">
    <property type="entry name" value="Paired box 8 isoform 1"/>
    <property type="match status" value="1"/>
</dbReference>
<gene>
    <name evidence="10" type="primary">Hau-Pax2/5/8</name>
</gene>
<name>H9DV60_9ANNE</name>
<feature type="compositionally biased region" description="Low complexity" evidence="8">
    <location>
        <begin position="274"/>
        <end position="324"/>
    </location>
</feature>
<dbReference type="SMART" id="SM00351">
    <property type="entry name" value="PAX"/>
    <property type="match status" value="1"/>
</dbReference>
<evidence type="ECO:0000256" key="2">
    <source>
        <dbReference type="ARBA" id="ARBA00022473"/>
    </source>
</evidence>
<keyword evidence="4" id="KW-0805">Transcription regulation</keyword>
<dbReference type="PROSITE" id="PS00034">
    <property type="entry name" value="PAIRED_1"/>
    <property type="match status" value="1"/>
</dbReference>
<evidence type="ECO:0000256" key="5">
    <source>
        <dbReference type="ARBA" id="ARBA00023125"/>
    </source>
</evidence>
<evidence type="ECO:0000256" key="3">
    <source>
        <dbReference type="ARBA" id="ARBA00022724"/>
    </source>
</evidence>
<evidence type="ECO:0000256" key="6">
    <source>
        <dbReference type="ARBA" id="ARBA00023163"/>
    </source>
</evidence>
<protein>
    <submittedName>
        <fullName evidence="10">Hau-Pax2/5/8</fullName>
    </submittedName>
</protein>
<dbReference type="SUPFAM" id="SSF46689">
    <property type="entry name" value="Homeodomain-like"/>
    <property type="match status" value="1"/>
</dbReference>
<dbReference type="GO" id="GO:0005634">
    <property type="term" value="C:nucleus"/>
    <property type="evidence" value="ECO:0007669"/>
    <property type="project" value="UniProtKB-SubCell"/>
</dbReference>
<dbReference type="InterPro" id="IPR043182">
    <property type="entry name" value="PAIRED_DNA-bd_dom"/>
</dbReference>
<dbReference type="AlphaFoldDB" id="H9DV60"/>
<evidence type="ECO:0000256" key="4">
    <source>
        <dbReference type="ARBA" id="ARBA00023015"/>
    </source>
</evidence>
<dbReference type="PANTHER" id="PTHR45636">
    <property type="entry name" value="PAIRED BOX PROTEIN PAX-6-RELATED-RELATED"/>
    <property type="match status" value="1"/>
</dbReference>
<evidence type="ECO:0000256" key="1">
    <source>
        <dbReference type="ARBA" id="ARBA00004123"/>
    </source>
</evidence>
<evidence type="ECO:0000259" key="9">
    <source>
        <dbReference type="PROSITE" id="PS51057"/>
    </source>
</evidence>
<proteinExistence type="evidence at transcript level"/>
<dbReference type="PRINTS" id="PR00027">
    <property type="entry name" value="PAIREDBOX"/>
</dbReference>
<comment type="subcellular location">
    <subcellularLocation>
        <location evidence="1">Nucleus</location>
    </subcellularLocation>
</comment>
<dbReference type="InterPro" id="IPR001523">
    <property type="entry name" value="Paired_dom"/>
</dbReference>
<sequence length="547" mass="60220">MMQAPYLGSAMDLTSYNYNRAMAEYFHSCKSPEQLYHGNLVSSHACSFQDSHGGVNQLGGVFVNGRPLPDMVRQRIVEMAHQGVRPCDISRQLRVSHGCVSKILGRYYETGSIKPGVIGGSKPKVATPKVVDAICKYKRENATMFAWEIRDRLLAEGVCDQENVPSVSSINRIVRNKAAEKTKHTPTNLSSSSTSSVNNNNNNNVANSKNSNNNLNTHNNHNNSSSNNNNNTANILTQAPAAHDGPSSPHSLNAPSTPAGYTIGSILGIPPPLQSHNHQQQHQQQHHQQQQQQHQHSSTNNNSNTNQNSPTCNNNNNVSTTTTTACKRASRTNNSGLEHREHNHSNNNHNNHNSHNNHNNRRHCTTDENQSWLLYKNSPKPPKPDPDSPNDSHGNNGSGTRFLPLNPPPYSVMPPSHQYRSATHYGSVIPPPVAPLTSAAPVEYNTSSFPSQQLQSIPMSCSIVTDNQHPTQPYGMITAANCGYPHQYGSGVSYPHAQYPYEASWPSVRYATPYSYYMGSNGSLSGPTELMPNHNSIDMINQKKNFF</sequence>
<dbReference type="GO" id="GO:0000981">
    <property type="term" value="F:DNA-binding transcription factor activity, RNA polymerase II-specific"/>
    <property type="evidence" value="ECO:0007669"/>
    <property type="project" value="TreeGrafter"/>
</dbReference>
<accession>H9DV60</accession>
<keyword evidence="2" id="KW-0217">Developmental protein</keyword>
<dbReference type="PROSITE" id="PS51057">
    <property type="entry name" value="PAIRED_2"/>
    <property type="match status" value="1"/>
</dbReference>
<dbReference type="FunFam" id="1.10.10.10:FF:000003">
    <property type="entry name" value="Paired box protein Pax-6"/>
    <property type="match status" value="1"/>
</dbReference>
<reference evidence="10" key="1">
    <citation type="submission" date="2012-02" db="EMBL/GenBank/DDBJ databases">
        <authorList>
            <person name="Quigley I.K."/>
            <person name="Lang B.C."/>
            <person name="Shankland M."/>
        </authorList>
    </citation>
    <scope>NUCLEOTIDE SEQUENCE</scope>
</reference>
<dbReference type="InterPro" id="IPR043565">
    <property type="entry name" value="PAX_fam"/>
</dbReference>
<feature type="compositionally biased region" description="Low complexity" evidence="8">
    <location>
        <begin position="187"/>
        <end position="234"/>
    </location>
</feature>
<dbReference type="Gene3D" id="1.10.10.10">
    <property type="entry name" value="Winged helix-like DNA-binding domain superfamily/Winged helix DNA-binding domain"/>
    <property type="match status" value="2"/>
</dbReference>
<dbReference type="EMBL" id="JQ654099">
    <property type="protein sequence ID" value="AFD97529.1"/>
    <property type="molecule type" value="mRNA"/>
</dbReference>
<feature type="compositionally biased region" description="Low complexity" evidence="8">
    <location>
        <begin position="345"/>
        <end position="357"/>
    </location>
</feature>
<evidence type="ECO:0000256" key="8">
    <source>
        <dbReference type="SAM" id="MobiDB-lite"/>
    </source>
</evidence>